<evidence type="ECO:0000256" key="1">
    <source>
        <dbReference type="ARBA" id="ARBA00011046"/>
    </source>
</evidence>
<reference evidence="5 6" key="1">
    <citation type="journal article" date="2014" name="Int. J. Syst. Evol. Microbiol.">
        <title>Phylogenomics and the dynamic genome evolution of the genus Streptococcus.</title>
        <authorList>
            <consortium name="The Broad Institute Genome Sequencing Platform"/>
            <person name="Richards V.P."/>
            <person name="Palmer S.R."/>
            <person name="Pavinski Bitar P.D."/>
            <person name="Qin X."/>
            <person name="Weinstock G.M."/>
            <person name="Highlander S.K."/>
            <person name="Town C.D."/>
            <person name="Burne R.A."/>
            <person name="Stanhope M.J."/>
        </authorList>
    </citation>
    <scope>NUCLEOTIDE SEQUENCE [LARGE SCALE GENOMIC DNA]</scope>
    <source>
        <strain evidence="5 6">2285-97</strain>
    </source>
</reference>
<dbReference type="InterPro" id="IPR036390">
    <property type="entry name" value="WH_DNA-bd_sf"/>
</dbReference>
<keyword evidence="3" id="KW-0238">DNA-binding</keyword>
<name>G5KCC6_9STRE</name>
<dbReference type="NCBIfam" id="TIGR02698">
    <property type="entry name" value="CopY_TcrY"/>
    <property type="match status" value="1"/>
</dbReference>
<dbReference type="InterPro" id="IPR005650">
    <property type="entry name" value="BlaI_family"/>
</dbReference>
<dbReference type="InterPro" id="IPR036388">
    <property type="entry name" value="WH-like_DNA-bd_sf"/>
</dbReference>
<evidence type="ECO:0000256" key="4">
    <source>
        <dbReference type="ARBA" id="ARBA00023163"/>
    </source>
</evidence>
<keyword evidence="6" id="KW-1185">Reference proteome</keyword>
<evidence type="ECO:0000313" key="6">
    <source>
        <dbReference type="Proteomes" id="UP000005388"/>
    </source>
</evidence>
<comment type="similarity">
    <text evidence="1">Belongs to the BlaI transcriptional regulatory family.</text>
</comment>
<evidence type="ECO:0000256" key="2">
    <source>
        <dbReference type="ARBA" id="ARBA00023015"/>
    </source>
</evidence>
<dbReference type="RefSeq" id="WP_006739034.1">
    <property type="nucleotide sequence ID" value="NZ_AEUZ02000001.1"/>
</dbReference>
<dbReference type="AlphaFoldDB" id="G5KCC6"/>
<comment type="caution">
    <text evidence="5">The sequence shown here is derived from an EMBL/GenBank/DDBJ whole genome shotgun (WGS) entry which is preliminary data.</text>
</comment>
<sequence length="141" mass="16286">MTISASEWEVMRVIWAKKDIKSSEIIEILQKKFAWSDSTIKTLILRLVEKQAISSHRQGRAFLYTAEINQDQFQEEEIDNVFSKICVTNHSKYIAKLISETPMTKSNIEQLKQLLDKKEAVDTVVCHCLPGQCQCHHHLQA</sequence>
<dbReference type="SUPFAM" id="SSF46785">
    <property type="entry name" value="Winged helix' DNA-binding domain"/>
    <property type="match status" value="1"/>
</dbReference>
<dbReference type="STRING" id="764291.STRUR_0441"/>
<organism evidence="5 6">
    <name type="scientific">Streptococcus urinalis 2285-97</name>
    <dbReference type="NCBI Taxonomy" id="764291"/>
    <lineage>
        <taxon>Bacteria</taxon>
        <taxon>Bacillati</taxon>
        <taxon>Bacillota</taxon>
        <taxon>Bacilli</taxon>
        <taxon>Lactobacillales</taxon>
        <taxon>Streptococcaceae</taxon>
        <taxon>Streptococcus</taxon>
    </lineage>
</organism>
<keyword evidence="2" id="KW-0805">Transcription regulation</keyword>
<gene>
    <name evidence="5" type="ORF">STRUR_0441</name>
</gene>
<evidence type="ECO:0000256" key="3">
    <source>
        <dbReference type="ARBA" id="ARBA00023125"/>
    </source>
</evidence>
<evidence type="ECO:0000313" key="5">
    <source>
        <dbReference type="EMBL" id="EHJ56270.1"/>
    </source>
</evidence>
<dbReference type="GO" id="GO:0045892">
    <property type="term" value="P:negative regulation of DNA-templated transcription"/>
    <property type="evidence" value="ECO:0007669"/>
    <property type="project" value="InterPro"/>
</dbReference>
<dbReference type="InterPro" id="IPR014071">
    <property type="entry name" value="Cu_transp_CopY/TcrY"/>
</dbReference>
<dbReference type="eggNOG" id="COG3682">
    <property type="taxonomic scope" value="Bacteria"/>
</dbReference>
<dbReference type="GO" id="GO:0003677">
    <property type="term" value="F:DNA binding"/>
    <property type="evidence" value="ECO:0007669"/>
    <property type="project" value="UniProtKB-KW"/>
</dbReference>
<keyword evidence="4" id="KW-0804">Transcription</keyword>
<dbReference type="Gene3D" id="1.10.10.10">
    <property type="entry name" value="Winged helix-like DNA-binding domain superfamily/Winged helix DNA-binding domain"/>
    <property type="match status" value="1"/>
</dbReference>
<dbReference type="PIRSF" id="PIRSF019455">
    <property type="entry name" value="CopR_AtkY"/>
    <property type="match status" value="1"/>
</dbReference>
<dbReference type="EMBL" id="AEUZ02000001">
    <property type="protein sequence ID" value="EHJ56270.1"/>
    <property type="molecule type" value="Genomic_DNA"/>
</dbReference>
<dbReference type="Proteomes" id="UP000005388">
    <property type="component" value="Unassembled WGS sequence"/>
</dbReference>
<protein>
    <submittedName>
        <fullName evidence="5">Copper transport repressor, CopY/TcrY family</fullName>
    </submittedName>
</protein>
<dbReference type="Pfam" id="PF03965">
    <property type="entry name" value="Penicillinase_R"/>
    <property type="match status" value="1"/>
</dbReference>
<accession>G5KCC6</accession>
<proteinExistence type="inferred from homology"/>